<evidence type="ECO:0000256" key="11">
    <source>
        <dbReference type="ARBA" id="ARBA00023152"/>
    </source>
</evidence>
<dbReference type="EC" id="2.7.1.40" evidence="4 13"/>
<evidence type="ECO:0000256" key="8">
    <source>
        <dbReference type="ARBA" id="ARBA00022777"/>
    </source>
</evidence>
<dbReference type="Proteomes" id="UP001156441">
    <property type="component" value="Unassembled WGS sequence"/>
</dbReference>
<protein>
    <recommendedName>
        <fullName evidence="4 13">Pyruvate kinase</fullName>
        <ecNumber evidence="4 13">2.7.1.40</ecNumber>
    </recommendedName>
</protein>
<comment type="catalytic activity">
    <reaction evidence="13">
        <text>pyruvate + ATP = phosphoenolpyruvate + ADP + H(+)</text>
        <dbReference type="Rhea" id="RHEA:18157"/>
        <dbReference type="ChEBI" id="CHEBI:15361"/>
        <dbReference type="ChEBI" id="CHEBI:15378"/>
        <dbReference type="ChEBI" id="CHEBI:30616"/>
        <dbReference type="ChEBI" id="CHEBI:58702"/>
        <dbReference type="ChEBI" id="CHEBI:456216"/>
        <dbReference type="EC" id="2.7.1.40"/>
    </reaction>
</comment>
<keyword evidence="6" id="KW-0479">Metal-binding</keyword>
<dbReference type="InterPro" id="IPR001697">
    <property type="entry name" value="Pyr_Knase"/>
</dbReference>
<dbReference type="SUPFAM" id="SSF51621">
    <property type="entry name" value="Phosphoenolpyruvate/pyruvate domain"/>
    <property type="match status" value="1"/>
</dbReference>
<keyword evidence="5 13" id="KW-0808">Transferase</keyword>
<name>A0ABT2J438_9PSEU</name>
<evidence type="ECO:0000256" key="6">
    <source>
        <dbReference type="ARBA" id="ARBA00022723"/>
    </source>
</evidence>
<dbReference type="InterPro" id="IPR015813">
    <property type="entry name" value="Pyrv/PenolPyrv_kinase-like_dom"/>
</dbReference>
<evidence type="ECO:0000256" key="9">
    <source>
        <dbReference type="ARBA" id="ARBA00022840"/>
    </source>
</evidence>
<evidence type="ECO:0000313" key="15">
    <source>
        <dbReference type="EMBL" id="MCT2582265.1"/>
    </source>
</evidence>
<evidence type="ECO:0000259" key="14">
    <source>
        <dbReference type="Pfam" id="PF00224"/>
    </source>
</evidence>
<organism evidence="15 16">
    <name type="scientific">Actinophytocola gossypii</name>
    <dbReference type="NCBI Taxonomy" id="2812003"/>
    <lineage>
        <taxon>Bacteria</taxon>
        <taxon>Bacillati</taxon>
        <taxon>Actinomycetota</taxon>
        <taxon>Actinomycetes</taxon>
        <taxon>Pseudonocardiales</taxon>
        <taxon>Pseudonocardiaceae</taxon>
    </lineage>
</organism>
<dbReference type="RefSeq" id="WP_260189612.1">
    <property type="nucleotide sequence ID" value="NZ_JAFFZE010000004.1"/>
</dbReference>
<keyword evidence="10 13" id="KW-0460">Magnesium</keyword>
<reference evidence="15 16" key="1">
    <citation type="submission" date="2021-02" db="EMBL/GenBank/DDBJ databases">
        <title>Actinophytocola xerophila sp. nov., isolated from soil of cotton cropping field.</title>
        <authorList>
            <person name="Huang R."/>
            <person name="Chen X."/>
            <person name="Ge X."/>
            <person name="Liu W."/>
        </authorList>
    </citation>
    <scope>NUCLEOTIDE SEQUENCE [LARGE SCALE GENOMIC DNA]</scope>
    <source>
        <strain evidence="15 16">S1-96</strain>
    </source>
</reference>
<dbReference type="Gene3D" id="2.40.33.10">
    <property type="entry name" value="PK beta-barrel domain-like"/>
    <property type="match status" value="1"/>
</dbReference>
<keyword evidence="12" id="KW-0670">Pyruvate</keyword>
<dbReference type="EMBL" id="JAFFZE010000004">
    <property type="protein sequence ID" value="MCT2582265.1"/>
    <property type="molecule type" value="Genomic_DNA"/>
</dbReference>
<evidence type="ECO:0000256" key="4">
    <source>
        <dbReference type="ARBA" id="ARBA00012142"/>
    </source>
</evidence>
<proteinExistence type="inferred from homology"/>
<dbReference type="Gene3D" id="3.20.20.60">
    <property type="entry name" value="Phosphoenolpyruvate-binding domains"/>
    <property type="match status" value="1"/>
</dbReference>
<keyword evidence="8 13" id="KW-0418">Kinase</keyword>
<keyword evidence="11 13" id="KW-0324">Glycolysis</keyword>
<dbReference type="InterPro" id="IPR015793">
    <property type="entry name" value="Pyrv_Knase_brl"/>
</dbReference>
<gene>
    <name evidence="15" type="ORF">JT362_03885</name>
</gene>
<accession>A0ABT2J438</accession>
<dbReference type="PRINTS" id="PR01050">
    <property type="entry name" value="PYRUVTKNASE"/>
</dbReference>
<keyword evidence="9" id="KW-0067">ATP-binding</keyword>
<comment type="pathway">
    <text evidence="2 13">Carbohydrate degradation; glycolysis; pyruvate from D-glyceraldehyde 3-phosphate: step 5/5.</text>
</comment>
<comment type="cofactor">
    <cofactor evidence="1">
        <name>K(+)</name>
        <dbReference type="ChEBI" id="CHEBI:29103"/>
    </cofactor>
</comment>
<feature type="domain" description="Pyruvate kinase barrel" evidence="14">
    <location>
        <begin position="23"/>
        <end position="342"/>
    </location>
</feature>
<evidence type="ECO:0000313" key="16">
    <source>
        <dbReference type="Proteomes" id="UP001156441"/>
    </source>
</evidence>
<dbReference type="PANTHER" id="PTHR11817">
    <property type="entry name" value="PYRUVATE KINASE"/>
    <property type="match status" value="1"/>
</dbReference>
<evidence type="ECO:0000256" key="1">
    <source>
        <dbReference type="ARBA" id="ARBA00001958"/>
    </source>
</evidence>
<evidence type="ECO:0000256" key="13">
    <source>
        <dbReference type="RuleBase" id="RU000504"/>
    </source>
</evidence>
<evidence type="ECO:0000256" key="7">
    <source>
        <dbReference type="ARBA" id="ARBA00022741"/>
    </source>
</evidence>
<comment type="similarity">
    <text evidence="3 13">Belongs to the pyruvate kinase family.</text>
</comment>
<evidence type="ECO:0000256" key="2">
    <source>
        <dbReference type="ARBA" id="ARBA00004997"/>
    </source>
</evidence>
<dbReference type="SUPFAM" id="SSF50800">
    <property type="entry name" value="PK beta-barrel domain-like"/>
    <property type="match status" value="1"/>
</dbReference>
<comment type="caution">
    <text evidence="15">The sequence shown here is derived from an EMBL/GenBank/DDBJ whole genome shotgun (WGS) entry which is preliminary data.</text>
</comment>
<keyword evidence="16" id="KW-1185">Reference proteome</keyword>
<dbReference type="InterPro" id="IPR011037">
    <property type="entry name" value="Pyrv_Knase-like_insert_dom_sf"/>
</dbReference>
<sequence length="357" mass="37434">MGTDGRTVSAVDDSAEVTSPAMTTMLATIGPATRAPETMAALIRLGVSGFRFSASKFGVVELAAQAADARAAGRAVGRPVELLLDLPGAKVRFTNPESLDLGATPRFRISYARQLTRHGQDMPELGVSDPELGAGIAPGDLLLIGDGEIAARVVSASRTHCVAESLDGGVLGPRKGVWVMGKSRRLRPPDPEADLALLEKLSDSAFTGALVSFAEDAAVLDPVRARWGGRSANAVVAKVETRAGVANIAEIARAADSVLVGRGDLLMDSGVLDFHDLCTTAVRECRRLSVPVVVGTQLLSGLEHSWLPLRSELAYLCGVLESGVDGLLLTTETTFGSDPLRAAGLMAELIRRYGVRE</sequence>
<evidence type="ECO:0000256" key="10">
    <source>
        <dbReference type="ARBA" id="ARBA00022842"/>
    </source>
</evidence>
<dbReference type="Pfam" id="PF00224">
    <property type="entry name" value="PK"/>
    <property type="match status" value="1"/>
</dbReference>
<dbReference type="InterPro" id="IPR040442">
    <property type="entry name" value="Pyrv_kinase-like_dom_sf"/>
</dbReference>
<evidence type="ECO:0000256" key="5">
    <source>
        <dbReference type="ARBA" id="ARBA00022679"/>
    </source>
</evidence>
<evidence type="ECO:0000256" key="12">
    <source>
        <dbReference type="ARBA" id="ARBA00023317"/>
    </source>
</evidence>
<evidence type="ECO:0000256" key="3">
    <source>
        <dbReference type="ARBA" id="ARBA00008663"/>
    </source>
</evidence>
<keyword evidence="7" id="KW-0547">Nucleotide-binding</keyword>
<dbReference type="InterPro" id="IPR015806">
    <property type="entry name" value="Pyrv_Knase_insert_dom_sf"/>
</dbReference>